<sequence length="630" mass="71957">MINKYRWSFPKLDGGGVEGMNDPGVETFKNDIYASLAKEILQNSVDARLDKERPVVVKIELFSIDSDQFPNLNEYSSILESCKESWKENRKTKNFFEKAINGLNGQQLKVLKISDFNTTGLTGSKDLKNKNSNWVGLVKSLGNSNKSMGEGGAFGIGKNAPFACSSIRTVFYNTLDTEGIKAFQGVTRLVSHTCENKEYRGTGFFGNAEADNAPVYDNEIENLNFFNRNLFFRDTTGTDVLIYDFLYAKNWRERIVDSTLRNFFVAIFRGELIVEVDGVTICKNNIEQIIKEYSSDESYLPYLYYLAMTKGEKFPKEDYQYDTEVYDNLELYLLEGKDYPKQVAMFRKMGMRIFDKKHFRGATSFVGVFCASGDDVNEKLSEMEPAAHDKWESSRSQDYEGRENFDSGKYLQGIYTWLKQCVKSLVSYSSEEALDFEGAGNYLPYEKEEDNSDSLRKEESFPKIPNNQVQLKNSGNSKIELSKLSKEEKEEIPGDKKTRKEKEEEGTNPKGDKKENSKDPFGPEELSEVNLNDILDVDVNRIITIDTRRYKISMTPNCQGKGYLELSISDETNRILKYDLLKATDSFGNPIRVKKNKVGPIKFKKGKTILIEVEFKQDILAAFVAVVKRR</sequence>
<name>A0A8B5VTB9_ENTAV</name>
<evidence type="ECO:0000256" key="1">
    <source>
        <dbReference type="SAM" id="MobiDB-lite"/>
    </source>
</evidence>
<organism evidence="2 3">
    <name type="scientific">Enterococcus avium</name>
    <name type="common">Streptococcus avium</name>
    <dbReference type="NCBI Taxonomy" id="33945"/>
    <lineage>
        <taxon>Bacteria</taxon>
        <taxon>Bacillati</taxon>
        <taxon>Bacillota</taxon>
        <taxon>Bacilli</taxon>
        <taxon>Lactobacillales</taxon>
        <taxon>Enterococcaceae</taxon>
        <taxon>Enterococcus</taxon>
    </lineage>
</organism>
<accession>A0A8B5VTB9</accession>
<dbReference type="RefSeq" id="WP_144319309.1">
    <property type="nucleotide sequence ID" value="NZ_CAXSQU010000034.1"/>
</dbReference>
<feature type="compositionally biased region" description="Basic and acidic residues" evidence="1">
    <location>
        <begin position="480"/>
        <end position="518"/>
    </location>
</feature>
<proteinExistence type="predicted"/>
<dbReference type="Proteomes" id="UP000316316">
    <property type="component" value="Unassembled WGS sequence"/>
</dbReference>
<gene>
    <name evidence="2" type="ORF">AUF17_16765</name>
</gene>
<dbReference type="AlphaFoldDB" id="A0A8B5VTB9"/>
<protein>
    <submittedName>
        <fullName evidence="2">Uncharacterized protein</fullName>
    </submittedName>
</protein>
<feature type="region of interest" description="Disordered" evidence="1">
    <location>
        <begin position="443"/>
        <end position="525"/>
    </location>
</feature>
<dbReference type="EMBL" id="PDXQ01000002">
    <property type="protein sequence ID" value="TRZ28373.1"/>
    <property type="molecule type" value="Genomic_DNA"/>
</dbReference>
<comment type="caution">
    <text evidence="2">The sequence shown here is derived from an EMBL/GenBank/DDBJ whole genome shotgun (WGS) entry which is preliminary data.</text>
</comment>
<feature type="compositionally biased region" description="Polar residues" evidence="1">
    <location>
        <begin position="465"/>
        <end position="476"/>
    </location>
</feature>
<evidence type="ECO:0000313" key="2">
    <source>
        <dbReference type="EMBL" id="TRZ28373.1"/>
    </source>
</evidence>
<evidence type="ECO:0000313" key="3">
    <source>
        <dbReference type="Proteomes" id="UP000316316"/>
    </source>
</evidence>
<reference evidence="2 3" key="1">
    <citation type="submission" date="2017-10" db="EMBL/GenBank/DDBJ databases">
        <title>FDA dAtabase for Regulatory Grade micrObial Sequences (FDA-ARGOS): Supporting development and validation of Infectious Disease Dx tests.</title>
        <authorList>
            <person name="Campos J."/>
            <person name="Goldberg B."/>
            <person name="Tallon L.J."/>
            <person name="Sadzewicz L."/>
            <person name="Sengamalay N."/>
            <person name="Ott S."/>
            <person name="Godinez A."/>
            <person name="Nagaraj S."/>
            <person name="Vyas G."/>
            <person name="Aluvathingal J."/>
            <person name="Nadendla S."/>
            <person name="Geyer C."/>
            <person name="Nandy P."/>
            <person name="Hobson J."/>
            <person name="Sichtig H."/>
        </authorList>
    </citation>
    <scope>NUCLEOTIDE SEQUENCE [LARGE SCALE GENOMIC DNA]</scope>
    <source>
        <strain evidence="2 3">FDAARGOS_185</strain>
    </source>
</reference>